<dbReference type="AlphaFoldDB" id="D4DP60"/>
<reference evidence="1 2" key="1">
    <citation type="submission" date="2010-02" db="EMBL/GenBank/DDBJ databases">
        <authorList>
            <person name="Weinstock G."/>
            <person name="Sodergren E."/>
            <person name="Clifton S."/>
            <person name="Fulton L."/>
            <person name="Fulton B."/>
            <person name="Courtney L."/>
            <person name="Fronick C."/>
            <person name="Harrison M."/>
            <person name="Strong C."/>
            <person name="Farmer C."/>
            <person name="Delahaunty K."/>
            <person name="Markovic C."/>
            <person name="Hall O."/>
            <person name="Minx P."/>
            <person name="Tomlinson C."/>
            <person name="Mitreva M."/>
            <person name="Nelson J."/>
            <person name="Hou S."/>
            <person name="Wollam A."/>
            <person name="Pepin K.H."/>
            <person name="Johnson M."/>
            <person name="Bhonagiri V."/>
            <person name="Zhang X."/>
            <person name="Suruliraj S."/>
            <person name="Warren W."/>
            <person name="Chinwalla A."/>
            <person name="Mardis E.R."/>
            <person name="Wilson R.K."/>
        </authorList>
    </citation>
    <scope>NUCLEOTIDE SEQUENCE [LARGE SCALE GENOMIC DNA]</scope>
    <source>
        <strain evidence="1 2">ATCC 29315</strain>
    </source>
</reference>
<organism evidence="1 2">
    <name type="scientific">Neisseria elongata subsp. glycolytica ATCC 29315</name>
    <dbReference type="NCBI Taxonomy" id="546263"/>
    <lineage>
        <taxon>Bacteria</taxon>
        <taxon>Pseudomonadati</taxon>
        <taxon>Pseudomonadota</taxon>
        <taxon>Betaproteobacteria</taxon>
        <taxon>Neisseriales</taxon>
        <taxon>Neisseriaceae</taxon>
        <taxon>Neisseria</taxon>
    </lineage>
</organism>
<comment type="caution">
    <text evidence="1">The sequence shown here is derived from an EMBL/GenBank/DDBJ whole genome shotgun (WGS) entry which is preliminary data.</text>
</comment>
<protein>
    <submittedName>
        <fullName evidence="1">Uncharacterized protein</fullName>
    </submittedName>
</protein>
<gene>
    <name evidence="1" type="ORF">NEIELOOT_00845</name>
</gene>
<evidence type="ECO:0000313" key="1">
    <source>
        <dbReference type="EMBL" id="EFE50348.1"/>
    </source>
</evidence>
<sequence>MDGRAENPLDLLFFRRPLVDADGTFFASRLETSNAPEKSIRHYQPLPSMRLDTKSTVLFRRPLPR</sequence>
<proteinExistence type="predicted"/>
<dbReference type="Proteomes" id="UP000005536">
    <property type="component" value="Unassembled WGS sequence"/>
</dbReference>
<evidence type="ECO:0000313" key="2">
    <source>
        <dbReference type="Proteomes" id="UP000005536"/>
    </source>
</evidence>
<accession>D4DP60</accession>
<dbReference type="EMBL" id="ADBF01000022">
    <property type="protein sequence ID" value="EFE50348.1"/>
    <property type="molecule type" value="Genomic_DNA"/>
</dbReference>
<name>D4DP60_NEIEG</name>